<keyword evidence="7" id="KW-0175">Coiled coil</keyword>
<dbReference type="InterPro" id="IPR003649">
    <property type="entry name" value="Bbox_C"/>
</dbReference>
<feature type="compositionally biased region" description="Low complexity" evidence="8">
    <location>
        <begin position="523"/>
        <end position="536"/>
    </location>
</feature>
<dbReference type="GO" id="GO:0016235">
    <property type="term" value="C:aggresome"/>
    <property type="evidence" value="ECO:0007669"/>
    <property type="project" value="TreeGrafter"/>
</dbReference>
<dbReference type="GO" id="GO:0005778">
    <property type="term" value="C:peroxisomal membrane"/>
    <property type="evidence" value="ECO:0007669"/>
    <property type="project" value="TreeGrafter"/>
</dbReference>
<dbReference type="InterPro" id="IPR000315">
    <property type="entry name" value="Znf_B-box"/>
</dbReference>
<feature type="coiled-coil region" evidence="7">
    <location>
        <begin position="189"/>
        <end position="259"/>
    </location>
</feature>
<dbReference type="InterPro" id="IPR037299">
    <property type="entry name" value="TRIM37_MATH"/>
</dbReference>
<feature type="domain" description="MATH" evidence="11">
    <location>
        <begin position="300"/>
        <end position="427"/>
    </location>
</feature>
<feature type="compositionally biased region" description="Polar residues" evidence="8">
    <location>
        <begin position="1541"/>
        <end position="1560"/>
    </location>
</feature>
<dbReference type="PANTHER" id="PTHR36754">
    <property type="entry name" value="E3 UBIQUITIN-PROTEIN LIGASE TRIM37"/>
    <property type="match status" value="1"/>
</dbReference>
<evidence type="ECO:0000313" key="13">
    <source>
        <dbReference type="WBParaSite" id="TREG1_26940.1"/>
    </source>
</evidence>
<dbReference type="CDD" id="cd16619">
    <property type="entry name" value="mRING-HC-C4C4_TRIM37_C-VIII"/>
    <property type="match status" value="1"/>
</dbReference>
<accession>A0AA85JIL9</accession>
<evidence type="ECO:0000256" key="8">
    <source>
        <dbReference type="SAM" id="MobiDB-lite"/>
    </source>
</evidence>
<dbReference type="GO" id="GO:0051865">
    <property type="term" value="P:protein autoubiquitination"/>
    <property type="evidence" value="ECO:0007669"/>
    <property type="project" value="TreeGrafter"/>
</dbReference>
<dbReference type="InterPro" id="IPR001841">
    <property type="entry name" value="Znf_RING"/>
</dbReference>
<feature type="compositionally biased region" description="Polar residues" evidence="8">
    <location>
        <begin position="1156"/>
        <end position="1170"/>
    </location>
</feature>
<reference evidence="13" key="2">
    <citation type="submission" date="2023-11" db="UniProtKB">
        <authorList>
            <consortium name="WormBaseParasite"/>
        </authorList>
    </citation>
    <scope>IDENTIFICATION</scope>
</reference>
<feature type="compositionally biased region" description="Low complexity" evidence="8">
    <location>
        <begin position="1459"/>
        <end position="1489"/>
    </location>
</feature>
<evidence type="ECO:0000259" key="11">
    <source>
        <dbReference type="PROSITE" id="PS50144"/>
    </source>
</evidence>
<feature type="region of interest" description="Disordered" evidence="8">
    <location>
        <begin position="1022"/>
        <end position="1051"/>
    </location>
</feature>
<evidence type="ECO:0000256" key="7">
    <source>
        <dbReference type="SAM" id="Coils"/>
    </source>
</evidence>
<sequence length="1758" mass="195491">MTLNRRDEKPNGVDTFESLSEVFRCFICMERLNNARLCPHCSKLCCYKCIRKWITETRSQCPHCRASLHIYELINCRWADEVTQQLDNLQSQATSSKSLGQGDQSGSGANGAASNVDICELHNERLSVFCSTCDFSICHQCALFDNKHEQHSFRPLDEVYNEHVKQIKGEMDQLKHRHLELISLFQDVEKNVQAVKQAKEERVRELRNAVELMVARLDSQLKAKLVTLMIQRSRLFQEIELLETLLQDVQSELDVATRSEMITRSPDILAMFTEVHCKPMASFVSAPVPADFVSEIVPPYESSTFILQPYSIMKQRADPVYSQPLHVSGLSWRLKVYPDGNGVVRGNYLSVFLELSAGLLEASKYEYRVEMVHQLSRDPSRNIVREFASHFEVGECWGYNRFFRLDLLISEGYLNSETDSLVLKFQVRAPTYFQKCRDQNWHISQLEANQGHCYAQLAELKERLSIEVARQANSVVSNTSTSIGSVVPDCGSSSSSTASCASNSTTMVCRESSQSTNSLTVKTPMPTTTPSSLNNPTTIMPITVPCSQASTSHTTEAVTSQSSARVSSIKAEDNNECNTKMENPVTTTTTTSTSVHHNDDNNNSNTIEPMSTISLWQNAENIPVSVITRMPTSTISSANQTENIINEGVEDNLNTRPGESASGFNSQPQILQSNCPTQLSIAVSEPILNFILTTHQPTNSSVLSSLDVSQLTASYNSEDALSPNSSSRYLNTTHDEQSVGISCNRNTQRQADADIGSVRFSEAVSYGDDEEDEEEEEEIVEEDEEDDGGEVEEEEIGEEDDDDDDVDVDSNYADEEVIAQNTIGDDDYVGDGRGGGGGVEDNNLTHQNSLPKFRLFSESSDAENSLIGDFSDGEQQQHNRQRDEIHDYDIISQTTSEILSDHDSLRSSIDYNLVLLHQHLRQSKFSDKATNPVNTTDSVRTCENSNNNNYNYNRQLITSNVQQTNYENNFNNVDNILDSEAGGDLSCDYEYHSTRNAIEELLKLPDPRPSSSTSRVNEIMLNRNTTSSNSFSSSSNSNNNNNKHKSSQISRHPLWFKLSSSSNTANPMNNKSRLQMMNQASTSRSNQNSSFIEERFKQLKCQSLEQQKSLPTVLPNVDDMQYSSRTSDQECSAKSFGVSECLNNKFIKALSESHEPTQPSNYQSGLNSDSRWGRRITRGSNACSDTTLICPKLCASSSSSRSSSQEETISLRRLPKDKSFNLLYGARIPELEHKHQHQQQQQQQKKQQCNSPRQLPHCHKEEGGVSSGYPLTLLTTNPVASTSSCNLRKELLMNGANLPVVCNKDISWHRPLQNTNSGPSTRVNLNKHSDGSSIMPTTKTTIAPPALVPALKCSNHFSSVKDTVEPLATPSTQNMKNAAQSLENDIDEETMTGDRDIGEHVLSNRRLWEDTNLTNTTNMNSGASATINTNTITDNHCKPTSSSLLSNLDNRTLNQSKLLSVSPRSLSTVSSTKMNESSVNNNNNKSSSSTIGNATRKHSKPSDEINPRTMCNRLCFKAKRIHDALESGKFVKSNHGPIMHNSCNSSDNMLQSQEKLSNSHSKLDDLDSVNTDGATTSHSGLNLPPPHLGEINTESQESTAAQYPFVELVHNKESNFMISPENILAETQDFSEPADISLAMLCHRISRLQTEAEAVAKAISANGGSIRNKQSINIPVSNQHYTENNSVTYEEQSTITDLNTLITSSDDNNNNNVNRNNEICTNDSRQLSQKSQEQNSHALRSTNKQGQLDQPSNSQENV</sequence>
<feature type="compositionally biased region" description="Acidic residues" evidence="8">
    <location>
        <begin position="767"/>
        <end position="817"/>
    </location>
</feature>
<dbReference type="GO" id="GO:0061630">
    <property type="term" value="F:ubiquitin protein ligase activity"/>
    <property type="evidence" value="ECO:0007669"/>
    <property type="project" value="TreeGrafter"/>
</dbReference>
<dbReference type="SMART" id="SM00061">
    <property type="entry name" value="MATH"/>
    <property type="match status" value="1"/>
</dbReference>
<feature type="compositionally biased region" description="Low complexity" evidence="8">
    <location>
        <begin position="1022"/>
        <end position="1041"/>
    </location>
</feature>
<feature type="compositionally biased region" description="Polar residues" evidence="8">
    <location>
        <begin position="740"/>
        <end position="750"/>
    </location>
</feature>
<feature type="compositionally biased region" description="Low complexity" evidence="8">
    <location>
        <begin position="1238"/>
        <end position="1248"/>
    </location>
</feature>
<feature type="compositionally biased region" description="Polar residues" evidence="8">
    <location>
        <begin position="555"/>
        <end position="566"/>
    </location>
</feature>
<feature type="region of interest" description="Disordered" evidence="8">
    <location>
        <begin position="1232"/>
        <end position="1269"/>
    </location>
</feature>
<dbReference type="GO" id="GO:0005164">
    <property type="term" value="F:tumor necrosis factor receptor binding"/>
    <property type="evidence" value="ECO:0007669"/>
    <property type="project" value="TreeGrafter"/>
</dbReference>
<keyword evidence="4 6" id="KW-0863">Zinc-finger</keyword>
<evidence type="ECO:0000256" key="2">
    <source>
        <dbReference type="ARBA" id="ARBA00022490"/>
    </source>
</evidence>
<protein>
    <recommendedName>
        <fullName evidence="14">RING-type domain-containing protein</fullName>
    </recommendedName>
</protein>
<evidence type="ECO:0000256" key="4">
    <source>
        <dbReference type="ARBA" id="ARBA00022771"/>
    </source>
</evidence>
<keyword evidence="12" id="KW-1185">Reference proteome</keyword>
<dbReference type="PROSITE" id="PS50119">
    <property type="entry name" value="ZF_BBOX"/>
    <property type="match status" value="1"/>
</dbReference>
<dbReference type="Proteomes" id="UP000050795">
    <property type="component" value="Unassembled WGS sequence"/>
</dbReference>
<feature type="compositionally biased region" description="Low complexity" evidence="8">
    <location>
        <begin position="586"/>
        <end position="606"/>
    </location>
</feature>
<dbReference type="InterPro" id="IPR008974">
    <property type="entry name" value="TRAF-like"/>
</dbReference>
<proteinExistence type="predicted"/>
<dbReference type="Gene3D" id="3.30.160.60">
    <property type="entry name" value="Classic Zinc Finger"/>
    <property type="match status" value="1"/>
</dbReference>
<evidence type="ECO:0008006" key="14">
    <source>
        <dbReference type="Google" id="ProtNLM"/>
    </source>
</evidence>
<feature type="region of interest" description="Disordered" evidence="8">
    <location>
        <begin position="1701"/>
        <end position="1758"/>
    </location>
</feature>
<dbReference type="Pfam" id="PF00643">
    <property type="entry name" value="zf-B_box"/>
    <property type="match status" value="1"/>
</dbReference>
<evidence type="ECO:0000313" key="12">
    <source>
        <dbReference type="Proteomes" id="UP000050795"/>
    </source>
</evidence>
<dbReference type="PROSITE" id="PS50144">
    <property type="entry name" value="MATH"/>
    <property type="match status" value="1"/>
</dbReference>
<dbReference type="GO" id="GO:0070842">
    <property type="term" value="P:aggresome assembly"/>
    <property type="evidence" value="ECO:0007669"/>
    <property type="project" value="TreeGrafter"/>
</dbReference>
<evidence type="ECO:0000259" key="9">
    <source>
        <dbReference type="PROSITE" id="PS50089"/>
    </source>
</evidence>
<dbReference type="InterPro" id="IPR013083">
    <property type="entry name" value="Znf_RING/FYVE/PHD"/>
</dbReference>
<evidence type="ECO:0000256" key="5">
    <source>
        <dbReference type="ARBA" id="ARBA00022833"/>
    </source>
</evidence>
<dbReference type="SUPFAM" id="SSF49599">
    <property type="entry name" value="TRAF domain-like"/>
    <property type="match status" value="1"/>
</dbReference>
<feature type="compositionally biased region" description="Polar residues" evidence="8">
    <location>
        <begin position="576"/>
        <end position="585"/>
    </location>
</feature>
<feature type="compositionally biased region" description="Polar residues" evidence="8">
    <location>
        <begin position="511"/>
        <end position="521"/>
    </location>
</feature>
<dbReference type="GO" id="GO:0031625">
    <property type="term" value="F:ubiquitin protein ligase binding"/>
    <property type="evidence" value="ECO:0007669"/>
    <property type="project" value="TreeGrafter"/>
</dbReference>
<dbReference type="InterPro" id="IPR002083">
    <property type="entry name" value="MATH/TRAF_dom"/>
</dbReference>
<feature type="domain" description="B box-type" evidence="10">
    <location>
        <begin position="114"/>
        <end position="156"/>
    </location>
</feature>
<comment type="subcellular location">
    <subcellularLocation>
        <location evidence="1">Cytoplasm</location>
    </subcellularLocation>
</comment>
<keyword evidence="2" id="KW-0963">Cytoplasm</keyword>
<feature type="region of interest" description="Disordered" evidence="8">
    <location>
        <begin position="1536"/>
        <end position="1562"/>
    </location>
</feature>
<feature type="compositionally biased region" description="Low complexity" evidence="8">
    <location>
        <begin position="1708"/>
        <end position="1717"/>
    </location>
</feature>
<dbReference type="SUPFAM" id="SSF57845">
    <property type="entry name" value="B-box zinc-binding domain"/>
    <property type="match status" value="1"/>
</dbReference>
<dbReference type="WBParaSite" id="TREG1_26940.1">
    <property type="protein sequence ID" value="TREG1_26940.1"/>
    <property type="gene ID" value="TREG1_26940"/>
</dbReference>
<dbReference type="GO" id="GO:0008270">
    <property type="term" value="F:zinc ion binding"/>
    <property type="evidence" value="ECO:0007669"/>
    <property type="project" value="UniProtKB-KW"/>
</dbReference>
<reference evidence="12" key="1">
    <citation type="submission" date="2022-06" db="EMBL/GenBank/DDBJ databases">
        <authorList>
            <person name="Berger JAMES D."/>
            <person name="Berger JAMES D."/>
        </authorList>
    </citation>
    <scope>NUCLEOTIDE SEQUENCE [LARGE SCALE GENOMIC DNA]</scope>
</reference>
<dbReference type="CDD" id="cd03773">
    <property type="entry name" value="MATH_TRIM37"/>
    <property type="match status" value="1"/>
</dbReference>
<feature type="region of interest" description="Disordered" evidence="8">
    <location>
        <begin position="1459"/>
        <end position="1507"/>
    </location>
</feature>
<dbReference type="SUPFAM" id="SSF57850">
    <property type="entry name" value="RING/U-box"/>
    <property type="match status" value="1"/>
</dbReference>
<feature type="domain" description="RING-type" evidence="9">
    <location>
        <begin position="25"/>
        <end position="65"/>
    </location>
</feature>
<feature type="region of interest" description="Disordered" evidence="8">
    <location>
        <begin position="740"/>
        <end position="846"/>
    </location>
</feature>
<dbReference type="Gene3D" id="3.30.40.10">
    <property type="entry name" value="Zinc/RING finger domain, C3HC4 (zinc finger)"/>
    <property type="match status" value="1"/>
</dbReference>
<dbReference type="GO" id="GO:0006513">
    <property type="term" value="P:protein monoubiquitination"/>
    <property type="evidence" value="ECO:0007669"/>
    <property type="project" value="TreeGrafter"/>
</dbReference>
<feature type="compositionally biased region" description="Polar residues" evidence="8">
    <location>
        <begin position="1718"/>
        <end position="1758"/>
    </location>
</feature>
<dbReference type="PANTHER" id="PTHR36754:SF2">
    <property type="entry name" value="E3 UBIQUITIN-PROTEIN LIGASE TRIM37"/>
    <property type="match status" value="1"/>
</dbReference>
<organism evidence="12 13">
    <name type="scientific">Trichobilharzia regenti</name>
    <name type="common">Nasal bird schistosome</name>
    <dbReference type="NCBI Taxonomy" id="157069"/>
    <lineage>
        <taxon>Eukaryota</taxon>
        <taxon>Metazoa</taxon>
        <taxon>Spiralia</taxon>
        <taxon>Lophotrochozoa</taxon>
        <taxon>Platyhelminthes</taxon>
        <taxon>Trematoda</taxon>
        <taxon>Digenea</taxon>
        <taxon>Strigeidida</taxon>
        <taxon>Schistosomatoidea</taxon>
        <taxon>Schistosomatidae</taxon>
        <taxon>Trichobilharzia</taxon>
    </lineage>
</organism>
<dbReference type="SMART" id="SM00336">
    <property type="entry name" value="BBOX"/>
    <property type="match status" value="1"/>
</dbReference>
<evidence type="ECO:0000256" key="6">
    <source>
        <dbReference type="PROSITE-ProRule" id="PRU00024"/>
    </source>
</evidence>
<keyword evidence="3" id="KW-0479">Metal-binding</keyword>
<feature type="region of interest" description="Disordered" evidence="8">
    <location>
        <begin position="511"/>
        <end position="536"/>
    </location>
</feature>
<feature type="region of interest" description="Disordered" evidence="8">
    <location>
        <begin position="555"/>
        <end position="608"/>
    </location>
</feature>
<feature type="region of interest" description="Disordered" evidence="8">
    <location>
        <begin position="1152"/>
        <end position="1173"/>
    </location>
</feature>
<dbReference type="Pfam" id="PF22486">
    <property type="entry name" value="MATH_2"/>
    <property type="match status" value="1"/>
</dbReference>
<evidence type="ECO:0000256" key="3">
    <source>
        <dbReference type="ARBA" id="ARBA00022723"/>
    </source>
</evidence>
<evidence type="ECO:0000259" key="10">
    <source>
        <dbReference type="PROSITE" id="PS50119"/>
    </source>
</evidence>
<dbReference type="SMART" id="SM00502">
    <property type="entry name" value="BBC"/>
    <property type="match status" value="1"/>
</dbReference>
<name>A0AA85JIL9_TRIRE</name>
<evidence type="ECO:0000256" key="1">
    <source>
        <dbReference type="ARBA" id="ARBA00004496"/>
    </source>
</evidence>
<keyword evidence="5" id="KW-0862">Zinc</keyword>
<dbReference type="InterPro" id="IPR053003">
    <property type="entry name" value="TRIM_RBCC_E3_ubiq-ligases"/>
</dbReference>
<dbReference type="CDD" id="cd19779">
    <property type="entry name" value="Bbox2_TRIM37_C-VIII"/>
    <property type="match status" value="1"/>
</dbReference>
<dbReference type="Gene3D" id="2.60.210.10">
    <property type="entry name" value="Apoptosis, Tumor Necrosis Factor Receptor Associated Protein 2, Chain A"/>
    <property type="match status" value="1"/>
</dbReference>
<dbReference type="PROSITE" id="PS50089">
    <property type="entry name" value="ZF_RING_2"/>
    <property type="match status" value="1"/>
</dbReference>